<dbReference type="OrthoDB" id="7306182at2"/>
<reference evidence="1 2" key="1">
    <citation type="submission" date="2016-10" db="EMBL/GenBank/DDBJ databases">
        <authorList>
            <person name="de Groot N.N."/>
        </authorList>
    </citation>
    <scope>NUCLEOTIDE SEQUENCE [LARGE SCALE GENOMIC DNA]</scope>
    <source>
        <strain evidence="1 2">DSM 2698</strain>
    </source>
</reference>
<gene>
    <name evidence="1" type="ORF">SAMN03080610_02695</name>
</gene>
<sequence>MSKSLMWTAKDARGLTVQCLFNEDARSYEMTVSAQSARACRSEAFLASTEPVFGMDPNDRALSVQVADRLMHDAARSLGDF</sequence>
<keyword evidence="2" id="KW-1185">Reference proteome</keyword>
<dbReference type="RefSeq" id="WP_092814111.1">
    <property type="nucleotide sequence ID" value="NZ_FMVW01000006.1"/>
</dbReference>
<accession>A0A1G5NUJ0</accession>
<dbReference type="Proteomes" id="UP000199347">
    <property type="component" value="Unassembled WGS sequence"/>
</dbReference>
<evidence type="ECO:0000313" key="1">
    <source>
        <dbReference type="EMBL" id="SCZ41016.1"/>
    </source>
</evidence>
<name>A0A1G5NUJ0_AFIMA</name>
<organism evidence="1 2">
    <name type="scientific">Afifella marina DSM 2698</name>
    <dbReference type="NCBI Taxonomy" id="1120955"/>
    <lineage>
        <taxon>Bacteria</taxon>
        <taxon>Pseudomonadati</taxon>
        <taxon>Pseudomonadota</taxon>
        <taxon>Alphaproteobacteria</taxon>
        <taxon>Hyphomicrobiales</taxon>
        <taxon>Afifellaceae</taxon>
        <taxon>Afifella</taxon>
    </lineage>
</organism>
<dbReference type="EMBL" id="FMVW01000006">
    <property type="protein sequence ID" value="SCZ41016.1"/>
    <property type="molecule type" value="Genomic_DNA"/>
</dbReference>
<protein>
    <submittedName>
        <fullName evidence="1">Uncharacterized protein</fullName>
    </submittedName>
</protein>
<evidence type="ECO:0000313" key="2">
    <source>
        <dbReference type="Proteomes" id="UP000199347"/>
    </source>
</evidence>
<proteinExistence type="predicted"/>
<dbReference type="AlphaFoldDB" id="A0A1G5NUJ0"/>